<evidence type="ECO:0000259" key="13">
    <source>
        <dbReference type="PROSITE" id="PS51900"/>
    </source>
</evidence>
<keyword evidence="4 11" id="KW-0963">Cytoplasm</keyword>
<feature type="active site" evidence="11">
    <location>
        <position position="244"/>
    </location>
</feature>
<protein>
    <recommendedName>
        <fullName evidence="3 11">Tyrosine recombinase XerD</fullName>
    </recommendedName>
</protein>
<feature type="active site" evidence="11">
    <location>
        <position position="170"/>
    </location>
</feature>
<dbReference type="GO" id="GO:0009037">
    <property type="term" value="F:tyrosine-based site-specific recombinase activity"/>
    <property type="evidence" value="ECO:0007669"/>
    <property type="project" value="UniProtKB-UniRule"/>
</dbReference>
<gene>
    <name evidence="11" type="primary">xerD</name>
    <name evidence="14" type="ordered locus">Desac_0374</name>
</gene>
<dbReference type="STRING" id="880072.Desac_0374"/>
<dbReference type="HOGENOM" id="CLU_027562_9_6_7"/>
<evidence type="ECO:0000256" key="10">
    <source>
        <dbReference type="ARBA" id="ARBA00023306"/>
    </source>
</evidence>
<dbReference type="GO" id="GO:0005737">
    <property type="term" value="C:cytoplasm"/>
    <property type="evidence" value="ECO:0007669"/>
    <property type="project" value="UniProtKB-SubCell"/>
</dbReference>
<feature type="domain" description="Core-binding (CB)" evidence="13">
    <location>
        <begin position="1"/>
        <end position="85"/>
    </location>
</feature>
<accession>F2NES5</accession>
<evidence type="ECO:0000256" key="7">
    <source>
        <dbReference type="ARBA" id="ARBA00022908"/>
    </source>
</evidence>
<dbReference type="InterPro" id="IPR002104">
    <property type="entry name" value="Integrase_catalytic"/>
</dbReference>
<keyword evidence="5 11" id="KW-0132">Cell division</keyword>
<keyword evidence="9 11" id="KW-0233">DNA recombination</keyword>
<comment type="similarity">
    <text evidence="2 11">Belongs to the 'phage' integrase family. XerD subfamily.</text>
</comment>
<feature type="domain" description="Tyr recombinase" evidence="12">
    <location>
        <begin position="106"/>
        <end position="289"/>
    </location>
</feature>
<dbReference type="PANTHER" id="PTHR30349">
    <property type="entry name" value="PHAGE INTEGRASE-RELATED"/>
    <property type="match status" value="1"/>
</dbReference>
<dbReference type="Gene3D" id="1.10.150.130">
    <property type="match status" value="1"/>
</dbReference>
<feature type="active site" description="O-(3'-phospho-DNA)-tyrosine intermediate" evidence="11">
    <location>
        <position position="276"/>
    </location>
</feature>
<dbReference type="Proteomes" id="UP000000483">
    <property type="component" value="Chromosome"/>
</dbReference>
<evidence type="ECO:0000256" key="5">
    <source>
        <dbReference type="ARBA" id="ARBA00022618"/>
    </source>
</evidence>
<dbReference type="InterPro" id="IPR050090">
    <property type="entry name" value="Tyrosine_recombinase_XerCD"/>
</dbReference>
<dbReference type="HAMAP" id="MF_01807">
    <property type="entry name" value="Recomb_XerD"/>
    <property type="match status" value="1"/>
</dbReference>
<keyword evidence="8 11" id="KW-0238">DNA-binding</keyword>
<dbReference type="Pfam" id="PF02899">
    <property type="entry name" value="Phage_int_SAM_1"/>
    <property type="match status" value="1"/>
</dbReference>
<dbReference type="GO" id="GO:0006313">
    <property type="term" value="P:DNA transposition"/>
    <property type="evidence" value="ECO:0007669"/>
    <property type="project" value="UniProtKB-UniRule"/>
</dbReference>
<dbReference type="NCBIfam" id="TIGR02225">
    <property type="entry name" value="recomb_XerD"/>
    <property type="match status" value="1"/>
</dbReference>
<dbReference type="SUPFAM" id="SSF56349">
    <property type="entry name" value="DNA breaking-rejoining enzymes"/>
    <property type="match status" value="1"/>
</dbReference>
<evidence type="ECO:0000256" key="9">
    <source>
        <dbReference type="ARBA" id="ARBA00023172"/>
    </source>
</evidence>
<feature type="active site" evidence="11">
    <location>
        <position position="267"/>
    </location>
</feature>
<reference evidence="15" key="2">
    <citation type="submission" date="2011-03" db="EMBL/GenBank/DDBJ databases">
        <title>The complete genome of Desulfobacca acetoxidans DSM 11109.</title>
        <authorList>
            <consortium name="US DOE Joint Genome Institute (JGI-PGF)"/>
            <person name="Lucas S."/>
            <person name="Copeland A."/>
            <person name="Lapidus A."/>
            <person name="Bruce D."/>
            <person name="Goodwin L."/>
            <person name="Pitluck S."/>
            <person name="Peters L."/>
            <person name="Kyrpides N."/>
            <person name="Mavromatis K."/>
            <person name="Ivanova N."/>
            <person name="Ovchinnikova G."/>
            <person name="Teshima H."/>
            <person name="Detter J.C."/>
            <person name="Han C."/>
            <person name="Land M."/>
            <person name="Hauser L."/>
            <person name="Markowitz V."/>
            <person name="Cheng J.-F."/>
            <person name="Hugenholtz P."/>
            <person name="Woyke T."/>
            <person name="Wu D."/>
            <person name="Spring S."/>
            <person name="Schueler E."/>
            <person name="Brambilla E."/>
            <person name="Klenk H.-P."/>
            <person name="Eisen J.A."/>
        </authorList>
    </citation>
    <scope>NUCLEOTIDE SEQUENCE [LARGE SCALE GENOMIC DNA]</scope>
    <source>
        <strain evidence="15">ATCC 700848 / DSM 11109 / ASRB2</strain>
    </source>
</reference>
<dbReference type="InterPro" id="IPR011932">
    <property type="entry name" value="Recomb_XerD"/>
</dbReference>
<dbReference type="PANTHER" id="PTHR30349:SF81">
    <property type="entry name" value="TYROSINE RECOMBINASE XERC"/>
    <property type="match status" value="1"/>
</dbReference>
<dbReference type="OrthoDB" id="9801717at2"/>
<keyword evidence="7 11" id="KW-0229">DNA integration</keyword>
<comment type="function">
    <text evidence="11">Site-specific tyrosine recombinase, which acts by catalyzing the cutting and rejoining of the recombining DNA molecules. The XerC-XerD complex is essential to convert dimers of the bacterial chromosome into monomers to permit their segregation at cell division. It also contributes to the segregational stability of plasmids.</text>
</comment>
<organism evidence="14 15">
    <name type="scientific">Desulfobacca acetoxidans (strain ATCC 700848 / DSM 11109 / ASRB2)</name>
    <dbReference type="NCBI Taxonomy" id="880072"/>
    <lineage>
        <taxon>Bacteria</taxon>
        <taxon>Pseudomonadati</taxon>
        <taxon>Thermodesulfobacteriota</taxon>
        <taxon>Desulfobaccia</taxon>
        <taxon>Desulfobaccales</taxon>
        <taxon>Desulfobaccaceae</taxon>
        <taxon>Desulfobacca</taxon>
    </lineage>
</organism>
<dbReference type="CDD" id="cd00798">
    <property type="entry name" value="INT_XerDC_C"/>
    <property type="match status" value="1"/>
</dbReference>
<evidence type="ECO:0000256" key="3">
    <source>
        <dbReference type="ARBA" id="ARBA00015810"/>
    </source>
</evidence>
<feature type="active site" evidence="11">
    <location>
        <position position="241"/>
    </location>
</feature>
<proteinExistence type="inferred from homology"/>
<dbReference type="GO" id="GO:0051301">
    <property type="term" value="P:cell division"/>
    <property type="evidence" value="ECO:0007669"/>
    <property type="project" value="UniProtKB-KW"/>
</dbReference>
<evidence type="ECO:0000256" key="6">
    <source>
        <dbReference type="ARBA" id="ARBA00022829"/>
    </source>
</evidence>
<reference evidence="14 15" key="1">
    <citation type="journal article" date="2011" name="Stand. Genomic Sci.">
        <title>Complete genome sequence of the acetate-degrading sulfate reducer Desulfobacca acetoxidans type strain (ASRB2).</title>
        <authorList>
            <person name="Goker M."/>
            <person name="Teshima H."/>
            <person name="Lapidus A."/>
            <person name="Nolan M."/>
            <person name="Lucas S."/>
            <person name="Hammon N."/>
            <person name="Deshpande S."/>
            <person name="Cheng J.F."/>
            <person name="Tapia R."/>
            <person name="Han C."/>
            <person name="Goodwin L."/>
            <person name="Pitluck S."/>
            <person name="Huntemann M."/>
            <person name="Liolios K."/>
            <person name="Ivanova N."/>
            <person name="Pagani I."/>
            <person name="Mavromatis K."/>
            <person name="Ovchinikova G."/>
            <person name="Pati A."/>
            <person name="Chen A."/>
            <person name="Palaniappan K."/>
            <person name="Land M."/>
            <person name="Hauser L."/>
            <person name="Brambilla E.M."/>
            <person name="Rohde M."/>
            <person name="Spring S."/>
            <person name="Detter J.C."/>
            <person name="Woyke T."/>
            <person name="Bristow J."/>
            <person name="Eisen J.A."/>
            <person name="Markowitz V."/>
            <person name="Hugenholtz P."/>
            <person name="Kyrpides N.C."/>
            <person name="Klenk H.P."/>
        </authorList>
    </citation>
    <scope>NUCLEOTIDE SEQUENCE [LARGE SCALE GENOMIC DNA]</scope>
    <source>
        <strain evidence="15">ATCC 700848 / DSM 11109 / ASRB2</strain>
    </source>
</reference>
<dbReference type="AlphaFoldDB" id="F2NES5"/>
<dbReference type="InterPro" id="IPR023009">
    <property type="entry name" value="Tyrosine_recombinase_XerC/XerD"/>
</dbReference>
<evidence type="ECO:0000256" key="4">
    <source>
        <dbReference type="ARBA" id="ARBA00022490"/>
    </source>
</evidence>
<keyword evidence="10 11" id="KW-0131">Cell cycle</keyword>
<keyword evidence="15" id="KW-1185">Reference proteome</keyword>
<dbReference type="HAMAP" id="MF_01808">
    <property type="entry name" value="Recomb_XerC_XerD"/>
    <property type="match status" value="1"/>
</dbReference>
<dbReference type="GO" id="GO:0007059">
    <property type="term" value="P:chromosome segregation"/>
    <property type="evidence" value="ECO:0007669"/>
    <property type="project" value="UniProtKB-UniRule"/>
</dbReference>
<dbReference type="InterPro" id="IPR011010">
    <property type="entry name" value="DNA_brk_join_enz"/>
</dbReference>
<keyword evidence="6 11" id="KW-0159">Chromosome partition</keyword>
<evidence type="ECO:0000256" key="11">
    <source>
        <dbReference type="HAMAP-Rule" id="MF_01807"/>
    </source>
</evidence>
<comment type="subunit">
    <text evidence="11">Forms a cyclic heterotetrameric complex composed of two molecules of XerC and two molecules of XerD.</text>
</comment>
<dbReference type="InterPro" id="IPR004107">
    <property type="entry name" value="Integrase_SAM-like_N"/>
</dbReference>
<dbReference type="Gene3D" id="1.10.443.10">
    <property type="entry name" value="Intergrase catalytic core"/>
    <property type="match status" value="1"/>
</dbReference>
<dbReference type="GO" id="GO:0003677">
    <property type="term" value="F:DNA binding"/>
    <property type="evidence" value="ECO:0007669"/>
    <property type="project" value="UniProtKB-UniRule"/>
</dbReference>
<dbReference type="KEGG" id="dao:Desac_0374"/>
<comment type="subcellular location">
    <subcellularLocation>
        <location evidence="1 11">Cytoplasm</location>
    </subcellularLocation>
</comment>
<dbReference type="Pfam" id="PF00589">
    <property type="entry name" value="Phage_integrase"/>
    <property type="match status" value="1"/>
</dbReference>
<dbReference type="PROSITE" id="PS51900">
    <property type="entry name" value="CB"/>
    <property type="match status" value="1"/>
</dbReference>
<evidence type="ECO:0000256" key="2">
    <source>
        <dbReference type="ARBA" id="ARBA00010450"/>
    </source>
</evidence>
<sequence length="295" mass="33388">MDAAVEQFFQHLIVERGLAPLTVEAYAHDLAGLRSFLTGLGRSRWDETTLEDLQFFLNHLEEQGVGPRSRARKLSAVRQLYRFLLRQGTTSHNPLEWLDSPKLPKGLPTVLGLEEVDRLLAAPDPTTPLGQRDDAMLELLYATGMRVSELVGLTASQLDLRRGVVLVRGKGGKERLIPMVMRAVEKLQLYLQYVRPVLLKRQKTPELFLNRSGTGLTRQGFWKILKGYARQTGLPKDLSPHTLRHSFATHLLWQGADLRALQLLLGHADISTTQIYTHLHTARLQEIHRQAHPRG</sequence>
<dbReference type="RefSeq" id="WP_013705378.1">
    <property type="nucleotide sequence ID" value="NC_015388.1"/>
</dbReference>
<evidence type="ECO:0000313" key="14">
    <source>
        <dbReference type="EMBL" id="AEB08265.1"/>
    </source>
</evidence>
<feature type="active site" evidence="11">
    <location>
        <position position="146"/>
    </location>
</feature>
<dbReference type="PROSITE" id="PS51898">
    <property type="entry name" value="TYR_RECOMBINASE"/>
    <property type="match status" value="1"/>
</dbReference>
<evidence type="ECO:0000256" key="1">
    <source>
        <dbReference type="ARBA" id="ARBA00004496"/>
    </source>
</evidence>
<dbReference type="InterPro" id="IPR044068">
    <property type="entry name" value="CB"/>
</dbReference>
<dbReference type="InterPro" id="IPR010998">
    <property type="entry name" value="Integrase_recombinase_N"/>
</dbReference>
<name>F2NES5_DESAR</name>
<evidence type="ECO:0000256" key="8">
    <source>
        <dbReference type="ARBA" id="ARBA00023125"/>
    </source>
</evidence>
<dbReference type="InterPro" id="IPR013762">
    <property type="entry name" value="Integrase-like_cat_sf"/>
</dbReference>
<evidence type="ECO:0000313" key="15">
    <source>
        <dbReference type="Proteomes" id="UP000000483"/>
    </source>
</evidence>
<dbReference type="NCBIfam" id="NF001399">
    <property type="entry name" value="PRK00283.1"/>
    <property type="match status" value="1"/>
</dbReference>
<dbReference type="eggNOG" id="COG4974">
    <property type="taxonomic scope" value="Bacteria"/>
</dbReference>
<dbReference type="EMBL" id="CP002629">
    <property type="protein sequence ID" value="AEB08265.1"/>
    <property type="molecule type" value="Genomic_DNA"/>
</dbReference>
<evidence type="ECO:0000259" key="12">
    <source>
        <dbReference type="PROSITE" id="PS51898"/>
    </source>
</evidence>